<reference evidence="2 3" key="1">
    <citation type="journal article" date="2019" name="Nat. Ecol. Evol.">
        <title>Megaphylogeny resolves global patterns of mushroom evolution.</title>
        <authorList>
            <person name="Varga T."/>
            <person name="Krizsan K."/>
            <person name="Foldi C."/>
            <person name="Dima B."/>
            <person name="Sanchez-Garcia M."/>
            <person name="Sanchez-Ramirez S."/>
            <person name="Szollosi G.J."/>
            <person name="Szarkandi J.G."/>
            <person name="Papp V."/>
            <person name="Albert L."/>
            <person name="Andreopoulos W."/>
            <person name="Angelini C."/>
            <person name="Antonin V."/>
            <person name="Barry K.W."/>
            <person name="Bougher N.L."/>
            <person name="Buchanan P."/>
            <person name="Buyck B."/>
            <person name="Bense V."/>
            <person name="Catcheside P."/>
            <person name="Chovatia M."/>
            <person name="Cooper J."/>
            <person name="Damon W."/>
            <person name="Desjardin D."/>
            <person name="Finy P."/>
            <person name="Geml J."/>
            <person name="Haridas S."/>
            <person name="Hughes K."/>
            <person name="Justo A."/>
            <person name="Karasinski D."/>
            <person name="Kautmanova I."/>
            <person name="Kiss B."/>
            <person name="Kocsube S."/>
            <person name="Kotiranta H."/>
            <person name="LaButti K.M."/>
            <person name="Lechner B.E."/>
            <person name="Liimatainen K."/>
            <person name="Lipzen A."/>
            <person name="Lukacs Z."/>
            <person name="Mihaltcheva S."/>
            <person name="Morgado L.N."/>
            <person name="Niskanen T."/>
            <person name="Noordeloos M.E."/>
            <person name="Ohm R.A."/>
            <person name="Ortiz-Santana B."/>
            <person name="Ovrebo C."/>
            <person name="Racz N."/>
            <person name="Riley R."/>
            <person name="Savchenko A."/>
            <person name="Shiryaev A."/>
            <person name="Soop K."/>
            <person name="Spirin V."/>
            <person name="Szebenyi C."/>
            <person name="Tomsovsky M."/>
            <person name="Tulloss R.E."/>
            <person name="Uehling J."/>
            <person name="Grigoriev I.V."/>
            <person name="Vagvolgyi C."/>
            <person name="Papp T."/>
            <person name="Martin F.M."/>
            <person name="Miettinen O."/>
            <person name="Hibbett D.S."/>
            <person name="Nagy L.G."/>
        </authorList>
    </citation>
    <scope>NUCLEOTIDE SEQUENCE [LARGE SCALE GENOMIC DNA]</scope>
    <source>
        <strain evidence="2 3">FP101781</strain>
    </source>
</reference>
<dbReference type="Proteomes" id="UP000298030">
    <property type="component" value="Unassembled WGS sequence"/>
</dbReference>
<sequence length="157" mass="16641">MIPCCSAKRERVGAHKAQLGWDDPGVQRGVGSGRTAEAKRREVWALVWSSVDSVMPKGKKSWCCAHSVRLARSRRSVKFSAPPLPSGVRRCASGSAQTSGTRVGFVAGPCASNLDESTPARSNPVSSHSSVGDKKIASTADTKRSSTGTRDRFAGVR</sequence>
<feature type="compositionally biased region" description="Basic and acidic residues" evidence="1">
    <location>
        <begin position="131"/>
        <end position="157"/>
    </location>
</feature>
<dbReference type="EMBL" id="QPFP01000216">
    <property type="protein sequence ID" value="TEB18916.1"/>
    <property type="molecule type" value="Genomic_DNA"/>
</dbReference>
<feature type="compositionally biased region" description="Polar residues" evidence="1">
    <location>
        <begin position="114"/>
        <end position="130"/>
    </location>
</feature>
<evidence type="ECO:0000313" key="3">
    <source>
        <dbReference type="Proteomes" id="UP000298030"/>
    </source>
</evidence>
<accession>A0A4Y7SBD3</accession>
<gene>
    <name evidence="2" type="ORF">FA13DRAFT_513893</name>
</gene>
<organism evidence="2 3">
    <name type="scientific">Coprinellus micaceus</name>
    <name type="common">Glistening ink-cap mushroom</name>
    <name type="synonym">Coprinus micaceus</name>
    <dbReference type="NCBI Taxonomy" id="71717"/>
    <lineage>
        <taxon>Eukaryota</taxon>
        <taxon>Fungi</taxon>
        <taxon>Dikarya</taxon>
        <taxon>Basidiomycota</taxon>
        <taxon>Agaricomycotina</taxon>
        <taxon>Agaricomycetes</taxon>
        <taxon>Agaricomycetidae</taxon>
        <taxon>Agaricales</taxon>
        <taxon>Agaricineae</taxon>
        <taxon>Psathyrellaceae</taxon>
        <taxon>Coprinellus</taxon>
    </lineage>
</organism>
<evidence type="ECO:0000256" key="1">
    <source>
        <dbReference type="SAM" id="MobiDB-lite"/>
    </source>
</evidence>
<feature type="region of interest" description="Disordered" evidence="1">
    <location>
        <begin position="81"/>
        <end position="157"/>
    </location>
</feature>
<name>A0A4Y7SBD3_COPMI</name>
<protein>
    <submittedName>
        <fullName evidence="2">Uncharacterized protein</fullName>
    </submittedName>
</protein>
<proteinExistence type="predicted"/>
<evidence type="ECO:0000313" key="2">
    <source>
        <dbReference type="EMBL" id="TEB18916.1"/>
    </source>
</evidence>
<dbReference type="AlphaFoldDB" id="A0A4Y7SBD3"/>
<comment type="caution">
    <text evidence="2">The sequence shown here is derived from an EMBL/GenBank/DDBJ whole genome shotgun (WGS) entry which is preliminary data.</text>
</comment>
<keyword evidence="3" id="KW-1185">Reference proteome</keyword>